<dbReference type="SUPFAM" id="SSF52833">
    <property type="entry name" value="Thioredoxin-like"/>
    <property type="match status" value="1"/>
</dbReference>
<dbReference type="InterPro" id="IPR036249">
    <property type="entry name" value="Thioredoxin-like_sf"/>
</dbReference>
<dbReference type="GO" id="GO:0017004">
    <property type="term" value="P:cytochrome complex assembly"/>
    <property type="evidence" value="ECO:0007669"/>
    <property type="project" value="UniProtKB-KW"/>
</dbReference>
<dbReference type="InterPro" id="IPR013766">
    <property type="entry name" value="Thioredoxin_domain"/>
</dbReference>
<dbReference type="CDD" id="cd02966">
    <property type="entry name" value="TlpA_like_family"/>
    <property type="match status" value="1"/>
</dbReference>
<evidence type="ECO:0000256" key="3">
    <source>
        <dbReference type="ARBA" id="ARBA00023157"/>
    </source>
</evidence>
<evidence type="ECO:0000259" key="5">
    <source>
        <dbReference type="PROSITE" id="PS51352"/>
    </source>
</evidence>
<organism evidence="6 7">
    <name type="scientific">Rhizosphaericola mali</name>
    <dbReference type="NCBI Taxonomy" id="2545455"/>
    <lineage>
        <taxon>Bacteria</taxon>
        <taxon>Pseudomonadati</taxon>
        <taxon>Bacteroidota</taxon>
        <taxon>Chitinophagia</taxon>
        <taxon>Chitinophagales</taxon>
        <taxon>Chitinophagaceae</taxon>
        <taxon>Rhizosphaericola</taxon>
    </lineage>
</organism>
<comment type="subcellular location">
    <subcellularLocation>
        <location evidence="1">Cell envelope</location>
    </subcellularLocation>
</comment>
<dbReference type="PROSITE" id="PS51352">
    <property type="entry name" value="THIOREDOXIN_2"/>
    <property type="match status" value="1"/>
</dbReference>
<feature type="domain" description="Thioredoxin" evidence="5">
    <location>
        <begin position="357"/>
        <end position="505"/>
    </location>
</feature>
<gene>
    <name evidence="6" type="ORF">E0W69_008815</name>
</gene>
<keyword evidence="7" id="KW-1185">Reference proteome</keyword>
<dbReference type="GO" id="GO:0030313">
    <property type="term" value="C:cell envelope"/>
    <property type="evidence" value="ECO:0007669"/>
    <property type="project" value="UniProtKB-SubCell"/>
</dbReference>
<evidence type="ECO:0000256" key="1">
    <source>
        <dbReference type="ARBA" id="ARBA00004196"/>
    </source>
</evidence>
<dbReference type="PANTHER" id="PTHR42852">
    <property type="entry name" value="THIOL:DISULFIDE INTERCHANGE PROTEIN DSBE"/>
    <property type="match status" value="1"/>
</dbReference>
<dbReference type="PANTHER" id="PTHR42852:SF6">
    <property type="entry name" value="THIOL:DISULFIDE INTERCHANGE PROTEIN DSBE"/>
    <property type="match status" value="1"/>
</dbReference>
<evidence type="ECO:0000313" key="6">
    <source>
        <dbReference type="EMBL" id="QES88746.1"/>
    </source>
</evidence>
<dbReference type="InterPro" id="IPR013740">
    <property type="entry name" value="Redoxin"/>
</dbReference>
<dbReference type="Proteomes" id="UP000292424">
    <property type="component" value="Chromosome"/>
</dbReference>
<dbReference type="EMBL" id="CP044016">
    <property type="protein sequence ID" value="QES88746.1"/>
    <property type="molecule type" value="Genomic_DNA"/>
</dbReference>
<keyword evidence="4" id="KW-0676">Redox-active center</keyword>
<dbReference type="KEGG" id="arac:E0W69_008815"/>
<evidence type="ECO:0000313" key="7">
    <source>
        <dbReference type="Proteomes" id="UP000292424"/>
    </source>
</evidence>
<keyword evidence="3" id="KW-1015">Disulfide bond</keyword>
<evidence type="ECO:0000256" key="4">
    <source>
        <dbReference type="ARBA" id="ARBA00023284"/>
    </source>
</evidence>
<dbReference type="Pfam" id="PF08534">
    <property type="entry name" value="Redoxin"/>
    <property type="match status" value="1"/>
</dbReference>
<name>A0A5P2FZ01_9BACT</name>
<dbReference type="InterPro" id="IPR050553">
    <property type="entry name" value="Thioredoxin_ResA/DsbE_sf"/>
</dbReference>
<proteinExistence type="predicted"/>
<protein>
    <submittedName>
        <fullName evidence="6">TlpA family protein disulfide reductase</fullName>
    </submittedName>
</protein>
<dbReference type="RefSeq" id="WP_131329712.1">
    <property type="nucleotide sequence ID" value="NZ_CP044016.1"/>
</dbReference>
<keyword evidence="2" id="KW-0201">Cytochrome c-type biogenesis</keyword>
<dbReference type="GO" id="GO:0016491">
    <property type="term" value="F:oxidoreductase activity"/>
    <property type="evidence" value="ECO:0007669"/>
    <property type="project" value="InterPro"/>
</dbReference>
<evidence type="ECO:0000256" key="2">
    <source>
        <dbReference type="ARBA" id="ARBA00022748"/>
    </source>
</evidence>
<dbReference type="AlphaFoldDB" id="A0A5P2FZ01"/>
<sequence>MKDKKMFMQRPKIRRSIIKFCFLFLVVGIQLSNARMPKSKKITISGSIEDSNPRNKMVLYYWSNYICSSRDGRIGRNEVKSNIRNGHFSFEILTTDPLIYFSLGNSYDSMTNLLIPIVNLYVAEMGDNIFLKVGKKGIESIDGKGSFKLTLKKQLDSLITNQVTIFEYFQKADVSKLEKGTMVYDSIFHQQLNLLTLKQKFISSTAFQFFITDITAHHLYDKLRFLYHLDMPIPNIINIQNEILKDSIYASKALVEIGIIPPWNNQKLMAFSINTNNYLVLKAIIISKNIATQKDPSHIMMANYNSLLREKLLANYFLTDYGWMYGDLHKEKSISEVMPYISDSSYRKYLDDTYHVITDRNKKTDFVLLDKTGKKWRLSDFRGKTILLDFWFTGCEGCIDFYEKILSKLEEHYKNSDSVLFISISPDMETTKWIESVRRGIYTNIDGKNILNLHSKIGWKDPIFQNYDVNSMPHQVLINSNGDIVQNKFERDIEKYEEAINNLYH</sequence>
<accession>A0A5P2FZ01</accession>
<dbReference type="Gene3D" id="3.40.30.10">
    <property type="entry name" value="Glutaredoxin"/>
    <property type="match status" value="1"/>
</dbReference>
<reference evidence="6 7" key="1">
    <citation type="submission" date="2019-09" db="EMBL/GenBank/DDBJ databases">
        <title>Complete genome sequence of Arachidicoccus sp. B3-10 isolated from apple orchard soil.</title>
        <authorList>
            <person name="Kim H.S."/>
            <person name="Han K.-I."/>
            <person name="Suh M.K."/>
            <person name="Lee K.C."/>
            <person name="Eom M.K."/>
            <person name="Kim J.-S."/>
            <person name="Kang S.W."/>
            <person name="Sin Y."/>
            <person name="Lee J.-S."/>
        </authorList>
    </citation>
    <scope>NUCLEOTIDE SEQUENCE [LARGE SCALE GENOMIC DNA]</scope>
    <source>
        <strain evidence="6 7">B3-10</strain>
    </source>
</reference>
<dbReference type="OrthoDB" id="983020at2"/>